<keyword evidence="2" id="KW-0503">Monooxygenase</keyword>
<dbReference type="PANTHER" id="PTHR24301:SF11">
    <property type="entry name" value="CYTOCHROME P450"/>
    <property type="match status" value="1"/>
</dbReference>
<accession>A0A7J6LTQ0</accession>
<protein>
    <recommendedName>
        <fullName evidence="5">Cytochrome P450</fullName>
    </recommendedName>
</protein>
<dbReference type="PANTHER" id="PTHR24301">
    <property type="entry name" value="THROMBOXANE-A SYNTHASE"/>
    <property type="match status" value="1"/>
</dbReference>
<dbReference type="GO" id="GO:0004497">
    <property type="term" value="F:monooxygenase activity"/>
    <property type="evidence" value="ECO:0007669"/>
    <property type="project" value="UniProtKB-KW"/>
</dbReference>
<evidence type="ECO:0000256" key="2">
    <source>
        <dbReference type="RuleBase" id="RU000461"/>
    </source>
</evidence>
<dbReference type="Proteomes" id="UP000591131">
    <property type="component" value="Unassembled WGS sequence"/>
</dbReference>
<dbReference type="PROSITE" id="PS00086">
    <property type="entry name" value="CYTOCHROME_P450"/>
    <property type="match status" value="1"/>
</dbReference>
<dbReference type="Pfam" id="PF00067">
    <property type="entry name" value="p450"/>
    <property type="match status" value="1"/>
</dbReference>
<evidence type="ECO:0000256" key="1">
    <source>
        <dbReference type="PIRSR" id="PIRSR602401-1"/>
    </source>
</evidence>
<dbReference type="PRINTS" id="PR00463">
    <property type="entry name" value="EP450I"/>
</dbReference>
<dbReference type="Gene3D" id="1.10.630.10">
    <property type="entry name" value="Cytochrome P450"/>
    <property type="match status" value="1"/>
</dbReference>
<reference evidence="3 4" key="1">
    <citation type="submission" date="2020-04" db="EMBL/GenBank/DDBJ databases">
        <title>Perkinsus chesapeaki whole genome sequence.</title>
        <authorList>
            <person name="Bogema D.R."/>
        </authorList>
    </citation>
    <scope>NUCLEOTIDE SEQUENCE [LARGE SCALE GENOMIC DNA]</scope>
    <source>
        <strain evidence="3">ATCC PRA-425</strain>
    </source>
</reference>
<dbReference type="AlphaFoldDB" id="A0A7J6LTQ0"/>
<dbReference type="InterPro" id="IPR017972">
    <property type="entry name" value="Cyt_P450_CS"/>
</dbReference>
<dbReference type="GO" id="GO:0016705">
    <property type="term" value="F:oxidoreductase activity, acting on paired donors, with incorporation or reduction of molecular oxygen"/>
    <property type="evidence" value="ECO:0007669"/>
    <property type="project" value="InterPro"/>
</dbReference>
<keyword evidence="1 2" id="KW-0349">Heme</keyword>
<dbReference type="InterPro" id="IPR002401">
    <property type="entry name" value="Cyt_P450_E_grp-I"/>
</dbReference>
<evidence type="ECO:0000313" key="3">
    <source>
        <dbReference type="EMBL" id="KAF4662692.1"/>
    </source>
</evidence>
<dbReference type="GO" id="GO:0005506">
    <property type="term" value="F:iron ion binding"/>
    <property type="evidence" value="ECO:0007669"/>
    <property type="project" value="InterPro"/>
</dbReference>
<keyword evidence="2" id="KW-0560">Oxidoreductase</keyword>
<comment type="similarity">
    <text evidence="2">Belongs to the cytochrome P450 family.</text>
</comment>
<keyword evidence="1 2" id="KW-0408">Iron</keyword>
<dbReference type="OrthoDB" id="438031at2759"/>
<comment type="caution">
    <text evidence="3">The sequence shown here is derived from an EMBL/GenBank/DDBJ whole genome shotgun (WGS) entry which is preliminary data.</text>
</comment>
<evidence type="ECO:0008006" key="5">
    <source>
        <dbReference type="Google" id="ProtNLM"/>
    </source>
</evidence>
<organism evidence="3 4">
    <name type="scientific">Perkinsus chesapeaki</name>
    <name type="common">Clam parasite</name>
    <name type="synonym">Perkinsus andrewsi</name>
    <dbReference type="NCBI Taxonomy" id="330153"/>
    <lineage>
        <taxon>Eukaryota</taxon>
        <taxon>Sar</taxon>
        <taxon>Alveolata</taxon>
        <taxon>Perkinsozoa</taxon>
        <taxon>Perkinsea</taxon>
        <taxon>Perkinsida</taxon>
        <taxon>Perkinsidae</taxon>
        <taxon>Perkinsus</taxon>
    </lineage>
</organism>
<proteinExistence type="inferred from homology"/>
<dbReference type="EMBL" id="JAAPAO010000339">
    <property type="protein sequence ID" value="KAF4662692.1"/>
    <property type="molecule type" value="Genomic_DNA"/>
</dbReference>
<feature type="binding site" description="axial binding residue" evidence="1">
    <location>
        <position position="386"/>
    </location>
    <ligand>
        <name>heme</name>
        <dbReference type="ChEBI" id="CHEBI:30413"/>
    </ligand>
    <ligandPart>
        <name>Fe</name>
        <dbReference type="ChEBI" id="CHEBI:18248"/>
    </ligandPart>
</feature>
<dbReference type="InterPro" id="IPR036396">
    <property type="entry name" value="Cyt_P450_sf"/>
</dbReference>
<dbReference type="CDD" id="cd00302">
    <property type="entry name" value="cytochrome_P450"/>
    <property type="match status" value="1"/>
</dbReference>
<comment type="cofactor">
    <cofactor evidence="1">
        <name>heme</name>
        <dbReference type="ChEBI" id="CHEBI:30413"/>
    </cofactor>
</comment>
<dbReference type="SUPFAM" id="SSF48264">
    <property type="entry name" value="Cytochrome P450"/>
    <property type="match status" value="1"/>
</dbReference>
<evidence type="ECO:0000313" key="4">
    <source>
        <dbReference type="Proteomes" id="UP000591131"/>
    </source>
</evidence>
<dbReference type="InterPro" id="IPR001128">
    <property type="entry name" value="Cyt_P450"/>
</dbReference>
<keyword evidence="4" id="KW-1185">Reference proteome</keyword>
<sequence>MAYLLDIVARLKDVMKNDGIRGKGPLLVIAAGTVVAGVTMTKLVINKLQEKSTTLPGPSMLSLLPLLFKSAEDKVAFILDCAEKYGDVFCLRTLTGKIIVVSNPKIGDIEGRQLLDGYVEWNITSELPFLAFKMASIVTLGGDRDTFTDDPFFNPELQETIVRFVRDTFHKQTSRFNFMYEDRLIWKVLFPETRRFHRQWNELRSLMEETLQRRLRYLEKNPSATTGVLGTAPNLTKDELLGVMHMYLAAGGDTISITATKTLENICSKPQIKERIKAEVADLGKEPETYEDILNLPYIEACMLESLRLRAPGPVLPIFALRDCELCGQHLRAGTRIIGCFQKVLIDDYENGSLFEPERWLNEDGKSVDRKKVREFVGFGYGPRQCPGQYFATRVIVMLIANIFRRFDDIKIKDDMTSLVPKFVSPLILQPSEVTFCLAPK</sequence>
<dbReference type="GO" id="GO:0020037">
    <property type="term" value="F:heme binding"/>
    <property type="evidence" value="ECO:0007669"/>
    <property type="project" value="InterPro"/>
</dbReference>
<keyword evidence="1 2" id="KW-0479">Metal-binding</keyword>
<gene>
    <name evidence="3" type="ORF">FOL47_006093</name>
</gene>
<name>A0A7J6LTQ0_PERCH</name>